<dbReference type="Proteomes" id="UP001304895">
    <property type="component" value="Unassembled WGS sequence"/>
</dbReference>
<keyword evidence="3" id="KW-1185">Reference proteome</keyword>
<gene>
    <name evidence="2" type="ORF">BT67DRAFT_290556</name>
</gene>
<comment type="caution">
    <text evidence="2">The sequence shown here is derived from an EMBL/GenBank/DDBJ whole genome shotgun (WGS) entry which is preliminary data.</text>
</comment>
<organism evidence="2 3">
    <name type="scientific">Trichocladium antarcticum</name>
    <dbReference type="NCBI Taxonomy" id="1450529"/>
    <lineage>
        <taxon>Eukaryota</taxon>
        <taxon>Fungi</taxon>
        <taxon>Dikarya</taxon>
        <taxon>Ascomycota</taxon>
        <taxon>Pezizomycotina</taxon>
        <taxon>Sordariomycetes</taxon>
        <taxon>Sordariomycetidae</taxon>
        <taxon>Sordariales</taxon>
        <taxon>Chaetomiaceae</taxon>
        <taxon>Trichocladium</taxon>
    </lineage>
</organism>
<reference evidence="2" key="1">
    <citation type="journal article" date="2023" name="Mol. Phylogenet. Evol.">
        <title>Genome-scale phylogeny and comparative genomics of the fungal order Sordariales.</title>
        <authorList>
            <person name="Hensen N."/>
            <person name="Bonometti L."/>
            <person name="Westerberg I."/>
            <person name="Brannstrom I.O."/>
            <person name="Guillou S."/>
            <person name="Cros-Aarteil S."/>
            <person name="Calhoun S."/>
            <person name="Haridas S."/>
            <person name="Kuo A."/>
            <person name="Mondo S."/>
            <person name="Pangilinan J."/>
            <person name="Riley R."/>
            <person name="LaButti K."/>
            <person name="Andreopoulos B."/>
            <person name="Lipzen A."/>
            <person name="Chen C."/>
            <person name="Yan M."/>
            <person name="Daum C."/>
            <person name="Ng V."/>
            <person name="Clum A."/>
            <person name="Steindorff A."/>
            <person name="Ohm R.A."/>
            <person name="Martin F."/>
            <person name="Silar P."/>
            <person name="Natvig D.O."/>
            <person name="Lalanne C."/>
            <person name="Gautier V."/>
            <person name="Ament-Velasquez S.L."/>
            <person name="Kruys A."/>
            <person name="Hutchinson M.I."/>
            <person name="Powell A.J."/>
            <person name="Barry K."/>
            <person name="Miller A.N."/>
            <person name="Grigoriev I.V."/>
            <person name="Debuchy R."/>
            <person name="Gladieux P."/>
            <person name="Hiltunen Thoren M."/>
            <person name="Johannesson H."/>
        </authorList>
    </citation>
    <scope>NUCLEOTIDE SEQUENCE</scope>
    <source>
        <strain evidence="2">CBS 123565</strain>
    </source>
</reference>
<proteinExistence type="predicted"/>
<dbReference type="AlphaFoldDB" id="A0AAN6ZET3"/>
<evidence type="ECO:0000313" key="3">
    <source>
        <dbReference type="Proteomes" id="UP001304895"/>
    </source>
</evidence>
<feature type="region of interest" description="Disordered" evidence="1">
    <location>
        <begin position="33"/>
        <end position="55"/>
    </location>
</feature>
<evidence type="ECO:0000256" key="1">
    <source>
        <dbReference type="SAM" id="MobiDB-lite"/>
    </source>
</evidence>
<name>A0AAN6ZET3_9PEZI</name>
<evidence type="ECO:0000313" key="2">
    <source>
        <dbReference type="EMBL" id="KAK4135066.1"/>
    </source>
</evidence>
<accession>A0AAN6ZET3</accession>
<sequence>MPVHQVDRWPARGPDLCCKMNNGAVLACDSFPDHRPPSDIPSPRGRGRSWCPSRRKSPSFCAFLGSLLVSRAGSGASFFSAEALPGGPQPDEPIPRLSATAQTRQNMHCDPARARPHQPLVAHVEPGWDPLKTTVMVNGQYHIVTPTLGFHQH</sequence>
<dbReference type="EMBL" id="MU853407">
    <property type="protein sequence ID" value="KAK4135066.1"/>
    <property type="molecule type" value="Genomic_DNA"/>
</dbReference>
<protein>
    <submittedName>
        <fullName evidence="2">Uncharacterized protein</fullName>
    </submittedName>
</protein>
<reference evidence="2" key="2">
    <citation type="submission" date="2023-05" db="EMBL/GenBank/DDBJ databases">
        <authorList>
            <consortium name="Lawrence Berkeley National Laboratory"/>
            <person name="Steindorff A."/>
            <person name="Hensen N."/>
            <person name="Bonometti L."/>
            <person name="Westerberg I."/>
            <person name="Brannstrom I.O."/>
            <person name="Guillou S."/>
            <person name="Cros-Aarteil S."/>
            <person name="Calhoun S."/>
            <person name="Haridas S."/>
            <person name="Kuo A."/>
            <person name="Mondo S."/>
            <person name="Pangilinan J."/>
            <person name="Riley R."/>
            <person name="Labutti K."/>
            <person name="Andreopoulos B."/>
            <person name="Lipzen A."/>
            <person name="Chen C."/>
            <person name="Yanf M."/>
            <person name="Daum C."/>
            <person name="Ng V."/>
            <person name="Clum A."/>
            <person name="Ohm R."/>
            <person name="Martin F."/>
            <person name="Silar P."/>
            <person name="Natvig D."/>
            <person name="Lalanne C."/>
            <person name="Gautier V."/>
            <person name="Ament-Velasquez S.L."/>
            <person name="Kruys A."/>
            <person name="Hutchinson M.I."/>
            <person name="Powell A.J."/>
            <person name="Barry K."/>
            <person name="Miller A.N."/>
            <person name="Grigoriev I.V."/>
            <person name="Debuchy R."/>
            <person name="Gladieux P."/>
            <person name="Thoren M.H."/>
            <person name="Johannesson H."/>
        </authorList>
    </citation>
    <scope>NUCLEOTIDE SEQUENCE</scope>
    <source>
        <strain evidence="2">CBS 123565</strain>
    </source>
</reference>